<dbReference type="PANTHER" id="PTHR15327">
    <property type="entry name" value="MICROFIBRIL-ASSOCIATED PROTEIN"/>
    <property type="match status" value="1"/>
</dbReference>
<evidence type="ECO:0000259" key="2">
    <source>
        <dbReference type="Pfam" id="PF06991"/>
    </source>
</evidence>
<proteinExistence type="predicted"/>
<comment type="caution">
    <text evidence="3">The sequence shown here is derived from an EMBL/GenBank/DDBJ whole genome shotgun (WGS) entry which is preliminary data.</text>
</comment>
<name>A0A9K3D201_9EUKA</name>
<feature type="region of interest" description="Disordered" evidence="1">
    <location>
        <begin position="1"/>
        <end position="185"/>
    </location>
</feature>
<keyword evidence="4" id="KW-1185">Reference proteome</keyword>
<evidence type="ECO:0000256" key="1">
    <source>
        <dbReference type="SAM" id="MobiDB-lite"/>
    </source>
</evidence>
<feature type="non-terminal residue" evidence="3">
    <location>
        <position position="262"/>
    </location>
</feature>
<reference evidence="3 4" key="1">
    <citation type="journal article" date="2018" name="PLoS ONE">
        <title>The draft genome of Kipferlia bialata reveals reductive genome evolution in fornicate parasites.</title>
        <authorList>
            <person name="Tanifuji G."/>
            <person name="Takabayashi S."/>
            <person name="Kume K."/>
            <person name="Takagi M."/>
            <person name="Nakayama T."/>
            <person name="Kamikawa R."/>
            <person name="Inagaki Y."/>
            <person name="Hashimoto T."/>
        </authorList>
    </citation>
    <scope>NUCLEOTIDE SEQUENCE [LARGE SCALE GENOMIC DNA]</scope>
    <source>
        <strain evidence="3">NY0173</strain>
    </source>
</reference>
<dbReference type="Proteomes" id="UP000265618">
    <property type="component" value="Unassembled WGS sequence"/>
</dbReference>
<accession>A0A9K3D201</accession>
<gene>
    <name evidence="3" type="ORF">KIPB_009569</name>
</gene>
<evidence type="ECO:0000313" key="3">
    <source>
        <dbReference type="EMBL" id="GIQ87519.1"/>
    </source>
</evidence>
<dbReference type="AlphaFoldDB" id="A0A9K3D201"/>
<feature type="domain" description="Micro-fibrillar-associated protein 1 C-terminal" evidence="2">
    <location>
        <begin position="146"/>
        <end position="259"/>
    </location>
</feature>
<sequence length="262" mass="30098">YRTGVIPEAASAGKYKEKRKAQRVSAVKEKVKYAPLMFTKPKERPSRRPSREKQREREREREVEREASESGSEGDRLEENSDALRTIRVGLESSDDEESEVDAVRPTSLMAQPQRPSRADQYLKESETASDSYDSDSDSYSEESSSEDEAQPRILTFKKASQRTTLIDAARQEEEREKAEEAATDTIEAVIAGQGEMVEGIIQDEDNMRRAALIGRDLEGLPDDHDDDDDEEEYLAWRERELARIRFEREEREKEAKMRGDD</sequence>
<feature type="compositionally biased region" description="Basic and acidic residues" evidence="1">
    <location>
        <begin position="40"/>
        <end position="79"/>
    </location>
</feature>
<protein>
    <recommendedName>
        <fullName evidence="2">Micro-fibrillar-associated protein 1 C-terminal domain-containing protein</fullName>
    </recommendedName>
</protein>
<dbReference type="Pfam" id="PF06991">
    <property type="entry name" value="MFAP1"/>
    <property type="match status" value="1"/>
</dbReference>
<organism evidence="3 4">
    <name type="scientific">Kipferlia bialata</name>
    <dbReference type="NCBI Taxonomy" id="797122"/>
    <lineage>
        <taxon>Eukaryota</taxon>
        <taxon>Metamonada</taxon>
        <taxon>Carpediemonas-like organisms</taxon>
        <taxon>Kipferlia</taxon>
    </lineage>
</organism>
<feature type="compositionally biased region" description="Basic and acidic residues" evidence="1">
    <location>
        <begin position="117"/>
        <end position="127"/>
    </location>
</feature>
<feature type="compositionally biased region" description="Basic and acidic residues" evidence="1">
    <location>
        <begin position="170"/>
        <end position="181"/>
    </location>
</feature>
<dbReference type="InterPro" id="IPR009730">
    <property type="entry name" value="MFAP1_C"/>
</dbReference>
<dbReference type="EMBL" id="BDIP01003291">
    <property type="protein sequence ID" value="GIQ87519.1"/>
    <property type="molecule type" value="Genomic_DNA"/>
</dbReference>
<evidence type="ECO:0000313" key="4">
    <source>
        <dbReference type="Proteomes" id="UP000265618"/>
    </source>
</evidence>
<dbReference type="InterPro" id="IPR033194">
    <property type="entry name" value="MFAP1"/>
</dbReference>
<feature type="compositionally biased region" description="Acidic residues" evidence="1">
    <location>
        <begin position="133"/>
        <end position="149"/>
    </location>
</feature>